<protein>
    <submittedName>
        <fullName evidence="1">Uncharacterized protein</fullName>
    </submittedName>
</protein>
<dbReference type="EMBL" id="CM023476">
    <property type="protein sequence ID" value="KAH7942018.1"/>
    <property type="molecule type" value="Genomic_DNA"/>
</dbReference>
<comment type="caution">
    <text evidence="1">The sequence shown here is derived from an EMBL/GenBank/DDBJ whole genome shotgun (WGS) entry which is preliminary data.</text>
</comment>
<evidence type="ECO:0000313" key="1">
    <source>
        <dbReference type="EMBL" id="KAH7942018.1"/>
    </source>
</evidence>
<organism evidence="1 2">
    <name type="scientific">Dermacentor silvarum</name>
    <name type="common">Tick</name>
    <dbReference type="NCBI Taxonomy" id="543639"/>
    <lineage>
        <taxon>Eukaryota</taxon>
        <taxon>Metazoa</taxon>
        <taxon>Ecdysozoa</taxon>
        <taxon>Arthropoda</taxon>
        <taxon>Chelicerata</taxon>
        <taxon>Arachnida</taxon>
        <taxon>Acari</taxon>
        <taxon>Parasitiformes</taxon>
        <taxon>Ixodida</taxon>
        <taxon>Ixodoidea</taxon>
        <taxon>Ixodidae</taxon>
        <taxon>Rhipicephalinae</taxon>
        <taxon>Dermacentor</taxon>
    </lineage>
</organism>
<keyword evidence="2" id="KW-1185">Reference proteome</keyword>
<sequence>MSSQPTRKAYAFNVVVPGGQVLKTFVDATASIVSLGEVYCVQHFGGRNYQVTVKREPAMAKIVDADSLVIGEERVAVMFLPSRVSSDTRAQALSPYCKAIHISRGLMGSCPAVTTGTRYVPIETTPGTPVPNSLKEADHGVTCDYKGMQRCTAPFCAMCGSYGHVGKGCVLPCRRCGDPHETAACSLRCTYLEAVYTLQSSTHAPDYPSNSPATLASTQEDLVQVPPAGTPAASPASPEPDDHEGVLPAETPCPVDIPGEPFVELPASREPTEHNVPEAEVSPCLPVDSCQLVINEKPGHEDDVVSRVQRVYHLSVRFLAKDRGGHYSKRLE</sequence>
<dbReference type="Proteomes" id="UP000821865">
    <property type="component" value="Chromosome 7"/>
</dbReference>
<reference evidence="1" key="1">
    <citation type="submission" date="2020-05" db="EMBL/GenBank/DDBJ databases">
        <title>Large-scale comparative analyses of tick genomes elucidate their genetic diversity and vector capacities.</title>
        <authorList>
            <person name="Jia N."/>
            <person name="Wang J."/>
            <person name="Shi W."/>
            <person name="Du L."/>
            <person name="Sun Y."/>
            <person name="Zhan W."/>
            <person name="Jiang J."/>
            <person name="Wang Q."/>
            <person name="Zhang B."/>
            <person name="Ji P."/>
            <person name="Sakyi L.B."/>
            <person name="Cui X."/>
            <person name="Yuan T."/>
            <person name="Jiang B."/>
            <person name="Yang W."/>
            <person name="Lam T.T.-Y."/>
            <person name="Chang Q."/>
            <person name="Ding S."/>
            <person name="Wang X."/>
            <person name="Zhu J."/>
            <person name="Ruan X."/>
            <person name="Zhao L."/>
            <person name="Wei J."/>
            <person name="Que T."/>
            <person name="Du C."/>
            <person name="Cheng J."/>
            <person name="Dai P."/>
            <person name="Han X."/>
            <person name="Huang E."/>
            <person name="Gao Y."/>
            <person name="Liu J."/>
            <person name="Shao H."/>
            <person name="Ye R."/>
            <person name="Li L."/>
            <person name="Wei W."/>
            <person name="Wang X."/>
            <person name="Wang C."/>
            <person name="Yang T."/>
            <person name="Huo Q."/>
            <person name="Li W."/>
            <person name="Guo W."/>
            <person name="Chen H."/>
            <person name="Zhou L."/>
            <person name="Ni X."/>
            <person name="Tian J."/>
            <person name="Zhou Y."/>
            <person name="Sheng Y."/>
            <person name="Liu T."/>
            <person name="Pan Y."/>
            <person name="Xia L."/>
            <person name="Li J."/>
            <person name="Zhao F."/>
            <person name="Cao W."/>
        </authorList>
    </citation>
    <scope>NUCLEOTIDE SEQUENCE</scope>
    <source>
        <strain evidence="1">Dsil-2018</strain>
    </source>
</reference>
<proteinExistence type="predicted"/>
<name>A0ACB8CH78_DERSI</name>
<gene>
    <name evidence="1" type="ORF">HPB49_019859</name>
</gene>
<evidence type="ECO:0000313" key="2">
    <source>
        <dbReference type="Proteomes" id="UP000821865"/>
    </source>
</evidence>
<accession>A0ACB8CH78</accession>